<sequence>MPKVHRRPYSIHAREPELYQSFPGESMQDEGRWVRQHEKFGQSRERAGATASCQPREVYQASGSRISVLPRRRTAFPRAAPANLSNEECSTRTVTPVKSEVTQIKQEPETPFYAGRPYSRRRRPELPSTWRKNPWAKQLYGRTLPKPKRPREGRIRWNDTFRLGLKLIKQEFASDWSGRETAQLFSDTFATELVDMGVKLPVAYGRLSWQYSHYLNGVGVQASWDRVAAADLTTVVALRRRIRAAQI</sequence>
<dbReference type="AlphaFoldDB" id="N1QHY6"/>
<dbReference type="GeneID" id="27898030"/>
<dbReference type="OrthoDB" id="10577458at2759"/>
<dbReference type="RefSeq" id="XP_016757715.1">
    <property type="nucleotide sequence ID" value="XM_016900893.1"/>
</dbReference>
<organism evidence="2 3">
    <name type="scientific">Sphaerulina musiva (strain SO2202)</name>
    <name type="common">Poplar stem canker fungus</name>
    <name type="synonym">Septoria musiva</name>
    <dbReference type="NCBI Taxonomy" id="692275"/>
    <lineage>
        <taxon>Eukaryota</taxon>
        <taxon>Fungi</taxon>
        <taxon>Dikarya</taxon>
        <taxon>Ascomycota</taxon>
        <taxon>Pezizomycotina</taxon>
        <taxon>Dothideomycetes</taxon>
        <taxon>Dothideomycetidae</taxon>
        <taxon>Mycosphaerellales</taxon>
        <taxon>Mycosphaerellaceae</taxon>
        <taxon>Sphaerulina</taxon>
    </lineage>
</organism>
<gene>
    <name evidence="2" type="ORF">SEPMUDRAFT_111051</name>
</gene>
<keyword evidence="3" id="KW-1185">Reference proteome</keyword>
<dbReference type="EMBL" id="KB456269">
    <property type="protein sequence ID" value="EMF09594.1"/>
    <property type="molecule type" value="Genomic_DNA"/>
</dbReference>
<feature type="region of interest" description="Disordered" evidence="1">
    <location>
        <begin position="15"/>
        <end position="52"/>
    </location>
</feature>
<dbReference type="HOGENOM" id="CLU_1125123_0_0_1"/>
<evidence type="ECO:0000313" key="2">
    <source>
        <dbReference type="EMBL" id="EMF09594.1"/>
    </source>
</evidence>
<proteinExistence type="predicted"/>
<name>N1QHY6_SPHMS</name>
<reference evidence="2 3" key="1">
    <citation type="journal article" date="2012" name="PLoS Pathog.">
        <title>Diverse lifestyles and strategies of plant pathogenesis encoded in the genomes of eighteen Dothideomycetes fungi.</title>
        <authorList>
            <person name="Ohm R.A."/>
            <person name="Feau N."/>
            <person name="Henrissat B."/>
            <person name="Schoch C.L."/>
            <person name="Horwitz B.A."/>
            <person name="Barry K.W."/>
            <person name="Condon B.J."/>
            <person name="Copeland A.C."/>
            <person name="Dhillon B."/>
            <person name="Glaser F."/>
            <person name="Hesse C.N."/>
            <person name="Kosti I."/>
            <person name="LaButti K."/>
            <person name="Lindquist E.A."/>
            <person name="Lucas S."/>
            <person name="Salamov A.A."/>
            <person name="Bradshaw R.E."/>
            <person name="Ciuffetti L."/>
            <person name="Hamelin R.C."/>
            <person name="Kema G.H.J."/>
            <person name="Lawrence C."/>
            <person name="Scott J.A."/>
            <person name="Spatafora J.W."/>
            <person name="Turgeon B.G."/>
            <person name="de Wit P.J.G.M."/>
            <person name="Zhong S."/>
            <person name="Goodwin S.B."/>
            <person name="Grigoriev I.V."/>
        </authorList>
    </citation>
    <scope>NUCLEOTIDE SEQUENCE [LARGE SCALE GENOMIC DNA]</scope>
    <source>
        <strain evidence="2 3">SO2202</strain>
    </source>
</reference>
<evidence type="ECO:0000313" key="3">
    <source>
        <dbReference type="Proteomes" id="UP000016931"/>
    </source>
</evidence>
<dbReference type="Proteomes" id="UP000016931">
    <property type="component" value="Unassembled WGS sequence"/>
</dbReference>
<accession>N1QHY6</accession>
<evidence type="ECO:0000256" key="1">
    <source>
        <dbReference type="SAM" id="MobiDB-lite"/>
    </source>
</evidence>
<protein>
    <submittedName>
        <fullName evidence="2">Uncharacterized protein</fullName>
    </submittedName>
</protein>
<feature type="compositionally biased region" description="Basic and acidic residues" evidence="1">
    <location>
        <begin position="29"/>
        <end position="47"/>
    </location>
</feature>